<dbReference type="InterPro" id="IPR015424">
    <property type="entry name" value="PyrdxlP-dep_Trfase"/>
</dbReference>
<evidence type="ECO:0000313" key="14">
    <source>
        <dbReference type="Proteomes" id="UP000248066"/>
    </source>
</evidence>
<dbReference type="SUPFAM" id="SSF53383">
    <property type="entry name" value="PLP-dependent transferases"/>
    <property type="match status" value="1"/>
</dbReference>
<comment type="catalytic activity">
    <reaction evidence="9">
        <text>L-homocysteine + H2O = 2-oxobutanoate + hydrogen sulfide + NH4(+) + H(+)</text>
        <dbReference type="Rhea" id="RHEA:14501"/>
        <dbReference type="ChEBI" id="CHEBI:15377"/>
        <dbReference type="ChEBI" id="CHEBI:15378"/>
        <dbReference type="ChEBI" id="CHEBI:16763"/>
        <dbReference type="ChEBI" id="CHEBI:28938"/>
        <dbReference type="ChEBI" id="CHEBI:29919"/>
        <dbReference type="ChEBI" id="CHEBI:58199"/>
        <dbReference type="EC" id="4.4.1.2"/>
    </reaction>
    <physiologicalReaction direction="left-to-right" evidence="9">
        <dbReference type="Rhea" id="RHEA:14502"/>
    </physiologicalReaction>
</comment>
<dbReference type="FunFam" id="3.40.640.10:FF:000046">
    <property type="entry name" value="Cystathionine gamma-lyase"/>
    <property type="match status" value="1"/>
</dbReference>
<gene>
    <name evidence="13" type="ORF">CR205_19935</name>
</gene>
<evidence type="ECO:0000256" key="3">
    <source>
        <dbReference type="ARBA" id="ARBA00012222"/>
    </source>
</evidence>
<evidence type="ECO:0000256" key="7">
    <source>
        <dbReference type="ARBA" id="ARBA00047175"/>
    </source>
</evidence>
<dbReference type="NCBIfam" id="NF005263">
    <property type="entry name" value="PRK06767.1"/>
    <property type="match status" value="1"/>
</dbReference>
<dbReference type="Pfam" id="PF01053">
    <property type="entry name" value="Cys_Met_Meta_PP"/>
    <property type="match status" value="1"/>
</dbReference>
<dbReference type="OrthoDB" id="9803887at2"/>
<dbReference type="Gene3D" id="3.40.640.10">
    <property type="entry name" value="Type I PLP-dependent aspartate aminotransferase-like (Major domain)"/>
    <property type="match status" value="1"/>
</dbReference>
<dbReference type="PANTHER" id="PTHR11808:SF80">
    <property type="entry name" value="CYSTATHIONINE GAMMA-LYASE"/>
    <property type="match status" value="1"/>
</dbReference>
<dbReference type="Gene3D" id="3.90.1150.10">
    <property type="entry name" value="Aspartate Aminotransferase, domain 1"/>
    <property type="match status" value="1"/>
</dbReference>
<evidence type="ECO:0000256" key="2">
    <source>
        <dbReference type="ARBA" id="ARBA00008667"/>
    </source>
</evidence>
<dbReference type="NCBIfam" id="TIGR01328">
    <property type="entry name" value="met_gam_lyase"/>
    <property type="match status" value="1"/>
</dbReference>
<evidence type="ECO:0000256" key="11">
    <source>
        <dbReference type="PIRSR" id="PIRSR001434-2"/>
    </source>
</evidence>
<evidence type="ECO:0000256" key="4">
    <source>
        <dbReference type="ARBA" id="ARBA00019040"/>
    </source>
</evidence>
<dbReference type="InterPro" id="IPR015422">
    <property type="entry name" value="PyrdxlP-dep_Trfase_small"/>
</dbReference>
<proteinExistence type="inferred from homology"/>
<evidence type="ECO:0000256" key="6">
    <source>
        <dbReference type="ARBA" id="ARBA00023239"/>
    </source>
</evidence>
<comment type="cofactor">
    <cofactor evidence="1 12">
        <name>pyridoxal 5'-phosphate</name>
        <dbReference type="ChEBI" id="CHEBI:597326"/>
    </cofactor>
</comment>
<keyword evidence="14" id="KW-1185">Reference proteome</keyword>
<dbReference type="InterPro" id="IPR006237">
    <property type="entry name" value="L-Met_gamma_lys"/>
</dbReference>
<sequence length="394" mass="43205">MARVREKKDLETRLIHGAYDRQRHHGSLTPPIYQTSTFSFDSAEQGEARFAGNESGYIYSRLGNPTVDILEKAIADLENAEAGAAFGSGMAAVSSVLMALVRSGDHILVSEGVYGCTFGFLEMAQERYNIAHNFIDMNDEKAVREGIKENTKVVYVETPINPTMKLIDLKTVIQIAKERGVTVVVDNTFCSPYLQQPLDMGADVVLHSATKYICGHGDVIAGLAAGKADFIQELKMTTLKDMGGVMAPFDAWLLLRGLKTLSVRMDRHCTNAAFLFDKLKDHPRVSKVIYPGDPASDQYDLAKKQMSQPGGLITFEIEGGKKVAQKVLNKLKLVQVAVSLGDAETLIQHPASMTHAVVPEENRLAMGITDGMLRLSAGLENAQDIWEDLEQAMK</sequence>
<name>A0A2W0H2W4_9BACI</name>
<reference evidence="13 14" key="1">
    <citation type="submission" date="2017-10" db="EMBL/GenBank/DDBJ databases">
        <title>Bacillus sp. nov., a halophilic bacterium isolated from a Yangshapao Lake.</title>
        <authorList>
            <person name="Wang H."/>
        </authorList>
    </citation>
    <scope>NUCLEOTIDE SEQUENCE [LARGE SCALE GENOMIC DNA]</scope>
    <source>
        <strain evidence="13 14">YSP-3</strain>
    </source>
</reference>
<dbReference type="InterPro" id="IPR054542">
    <property type="entry name" value="Cys_met_metab_PP"/>
</dbReference>
<feature type="modified residue" description="N6-(pyridoxal phosphate)lysine" evidence="11">
    <location>
        <position position="211"/>
    </location>
</feature>
<dbReference type="EC" id="4.4.1.11" evidence="3"/>
<comment type="catalytic activity">
    <reaction evidence="10">
        <text>L-methionine + H2O = methanethiol + 2-oxobutanoate + NH4(+)</text>
        <dbReference type="Rhea" id="RHEA:23800"/>
        <dbReference type="ChEBI" id="CHEBI:15377"/>
        <dbReference type="ChEBI" id="CHEBI:16007"/>
        <dbReference type="ChEBI" id="CHEBI:16763"/>
        <dbReference type="ChEBI" id="CHEBI:28938"/>
        <dbReference type="ChEBI" id="CHEBI:57844"/>
        <dbReference type="EC" id="4.4.1.11"/>
    </reaction>
    <physiologicalReaction direction="left-to-right" evidence="10">
        <dbReference type="Rhea" id="RHEA:23801"/>
    </physiologicalReaction>
</comment>
<dbReference type="PROSITE" id="PS00868">
    <property type="entry name" value="CYS_MET_METAB_PP"/>
    <property type="match status" value="1"/>
</dbReference>
<comment type="caution">
    <text evidence="13">The sequence shown here is derived from an EMBL/GenBank/DDBJ whole genome shotgun (WGS) entry which is preliminary data.</text>
</comment>
<evidence type="ECO:0000313" key="13">
    <source>
        <dbReference type="EMBL" id="PYZ95401.1"/>
    </source>
</evidence>
<dbReference type="EC" id="4.4.1.2" evidence="7"/>
<dbReference type="InterPro" id="IPR000277">
    <property type="entry name" value="Cys/Met-Metab_PyrdxlP-dep_enz"/>
</dbReference>
<keyword evidence="6 13" id="KW-0456">Lyase</keyword>
<dbReference type="PIRSF" id="PIRSF001434">
    <property type="entry name" value="CGS"/>
    <property type="match status" value="1"/>
</dbReference>
<dbReference type="GO" id="GO:0030170">
    <property type="term" value="F:pyridoxal phosphate binding"/>
    <property type="evidence" value="ECO:0007669"/>
    <property type="project" value="InterPro"/>
</dbReference>
<evidence type="ECO:0000256" key="8">
    <source>
        <dbReference type="ARBA" id="ARBA00047199"/>
    </source>
</evidence>
<dbReference type="FunFam" id="3.90.1150.10:FF:000033">
    <property type="entry name" value="Cystathionine gamma-synthase"/>
    <property type="match status" value="1"/>
</dbReference>
<accession>A0A2W0H2W4</accession>
<dbReference type="AlphaFoldDB" id="A0A2W0H2W4"/>
<dbReference type="GO" id="GO:0005737">
    <property type="term" value="C:cytoplasm"/>
    <property type="evidence" value="ECO:0007669"/>
    <property type="project" value="TreeGrafter"/>
</dbReference>
<evidence type="ECO:0000256" key="1">
    <source>
        <dbReference type="ARBA" id="ARBA00001933"/>
    </source>
</evidence>
<dbReference type="GO" id="GO:0047982">
    <property type="term" value="F:homocysteine desulfhydrase activity"/>
    <property type="evidence" value="ECO:0007669"/>
    <property type="project" value="UniProtKB-EC"/>
</dbReference>
<comment type="similarity">
    <text evidence="2">Belongs to the trans-sulfuration enzymes family. L-methionine gamma-lyase subfamily.</text>
</comment>
<evidence type="ECO:0000256" key="12">
    <source>
        <dbReference type="RuleBase" id="RU362118"/>
    </source>
</evidence>
<evidence type="ECO:0000256" key="9">
    <source>
        <dbReference type="ARBA" id="ARBA00048780"/>
    </source>
</evidence>
<dbReference type="GO" id="GO:0019346">
    <property type="term" value="P:transsulfuration"/>
    <property type="evidence" value="ECO:0007669"/>
    <property type="project" value="InterPro"/>
</dbReference>
<protein>
    <recommendedName>
        <fullName evidence="4">L-methionine gamma-lyase</fullName>
        <ecNumber evidence="3">4.4.1.11</ecNumber>
        <ecNumber evidence="7">4.4.1.2</ecNumber>
    </recommendedName>
    <alternativeName>
        <fullName evidence="8">Homocysteine desulfhydrase</fullName>
    </alternativeName>
</protein>
<dbReference type="Proteomes" id="UP000248066">
    <property type="component" value="Unassembled WGS sequence"/>
</dbReference>
<evidence type="ECO:0000256" key="5">
    <source>
        <dbReference type="ARBA" id="ARBA00022898"/>
    </source>
</evidence>
<dbReference type="EMBL" id="PDOF01000006">
    <property type="protein sequence ID" value="PYZ95401.1"/>
    <property type="molecule type" value="Genomic_DNA"/>
</dbReference>
<keyword evidence="5 11" id="KW-0663">Pyridoxal phosphate</keyword>
<dbReference type="GO" id="GO:0009086">
    <property type="term" value="P:methionine biosynthetic process"/>
    <property type="evidence" value="ECO:0007669"/>
    <property type="project" value="UniProtKB-ARBA"/>
</dbReference>
<dbReference type="CDD" id="cd00614">
    <property type="entry name" value="CGS_like"/>
    <property type="match status" value="1"/>
</dbReference>
<dbReference type="GO" id="GO:0018826">
    <property type="term" value="F:methionine gamma-lyase activity"/>
    <property type="evidence" value="ECO:0007669"/>
    <property type="project" value="UniProtKB-EC"/>
</dbReference>
<evidence type="ECO:0000256" key="10">
    <source>
        <dbReference type="ARBA" id="ARBA00052699"/>
    </source>
</evidence>
<organism evidence="13 14">
    <name type="scientific">Alteribacter lacisalsi</name>
    <dbReference type="NCBI Taxonomy" id="2045244"/>
    <lineage>
        <taxon>Bacteria</taxon>
        <taxon>Bacillati</taxon>
        <taxon>Bacillota</taxon>
        <taxon>Bacilli</taxon>
        <taxon>Bacillales</taxon>
        <taxon>Bacillaceae</taxon>
        <taxon>Alteribacter</taxon>
    </lineage>
</organism>
<dbReference type="PANTHER" id="PTHR11808">
    <property type="entry name" value="TRANS-SULFURATION ENZYME FAMILY MEMBER"/>
    <property type="match status" value="1"/>
</dbReference>
<dbReference type="InterPro" id="IPR015421">
    <property type="entry name" value="PyrdxlP-dep_Trfase_major"/>
</dbReference>